<comment type="caution">
    <text evidence="4">The sequence shown here is derived from an EMBL/GenBank/DDBJ whole genome shotgun (WGS) entry which is preliminary data.</text>
</comment>
<dbReference type="GO" id="GO:0055085">
    <property type="term" value="P:transmembrane transport"/>
    <property type="evidence" value="ECO:0007669"/>
    <property type="project" value="InterPro"/>
</dbReference>
<keyword evidence="5" id="KW-1185">Reference proteome</keyword>
<dbReference type="EMBL" id="QVTE01000064">
    <property type="protein sequence ID" value="RFU63651.1"/>
    <property type="molecule type" value="Genomic_DNA"/>
</dbReference>
<dbReference type="Proteomes" id="UP000264541">
    <property type="component" value="Unassembled WGS sequence"/>
</dbReference>
<gene>
    <name evidence="4" type="ORF">D0469_19565</name>
</gene>
<name>A0A372LCJ1_9BACI</name>
<keyword evidence="2" id="KW-0813">Transport</keyword>
<dbReference type="NCBIfam" id="TIGR00787">
    <property type="entry name" value="dctP"/>
    <property type="match status" value="1"/>
</dbReference>
<dbReference type="RefSeq" id="WP_117328402.1">
    <property type="nucleotide sequence ID" value="NZ_QVTE01000064.1"/>
</dbReference>
<protein>
    <submittedName>
        <fullName evidence="4">DctP family TRAP transporter solute-binding subunit</fullName>
    </submittedName>
</protein>
<dbReference type="InterPro" id="IPR018389">
    <property type="entry name" value="DctP_fam"/>
</dbReference>
<sequence>MRLFWGFFLLGVLGIVLAAIIGYQSYSSNKELAFDYEQQGMNDQIVIKFSHVVAENTPKGLAAIRFARLVDEYTNHRVRVEVYPNETLFSDKNELEALRKNEVQMIAPATSKLTDVAPEWQLLDLPYIFPSYAALEESLTGEVGDELLKKLEKDQLKGLAYWPNNFKQITSNTPIRTPADFNGKLFRIMPSKVLERQFEQFGASTSVLGFNDTFRNLEGNNLNSQENTISNINSKKLYQVQKHLTISDHGYLGYAVVVNKQFWDQLPQDIQVRVSKAMDETSSWLWSASQELNQKQLDQIRNTSDINIYKLSEEEKKQWMKEMEFIYPEFEKQIGHDLLKKALEIRNKHVNH</sequence>
<dbReference type="InterPro" id="IPR038404">
    <property type="entry name" value="TRAP_DctP_sf"/>
</dbReference>
<evidence type="ECO:0000256" key="3">
    <source>
        <dbReference type="ARBA" id="ARBA00022729"/>
    </source>
</evidence>
<dbReference type="GO" id="GO:0030288">
    <property type="term" value="C:outer membrane-bounded periplasmic space"/>
    <property type="evidence" value="ECO:0007669"/>
    <property type="project" value="InterPro"/>
</dbReference>
<accession>A0A372LCJ1</accession>
<dbReference type="AlphaFoldDB" id="A0A372LCJ1"/>
<dbReference type="Pfam" id="PF03480">
    <property type="entry name" value="DctP"/>
    <property type="match status" value="1"/>
</dbReference>
<evidence type="ECO:0000313" key="5">
    <source>
        <dbReference type="Proteomes" id="UP000264541"/>
    </source>
</evidence>
<evidence type="ECO:0000313" key="4">
    <source>
        <dbReference type="EMBL" id="RFU63651.1"/>
    </source>
</evidence>
<evidence type="ECO:0000256" key="1">
    <source>
        <dbReference type="ARBA" id="ARBA00009023"/>
    </source>
</evidence>
<dbReference type="PANTHER" id="PTHR33376:SF7">
    <property type="entry name" value="C4-DICARBOXYLATE-BINDING PROTEIN DCTB"/>
    <property type="match status" value="1"/>
</dbReference>
<dbReference type="PIRSF" id="PIRSF006470">
    <property type="entry name" value="DctB"/>
    <property type="match status" value="1"/>
</dbReference>
<dbReference type="PANTHER" id="PTHR33376">
    <property type="match status" value="1"/>
</dbReference>
<keyword evidence="3" id="KW-0732">Signal</keyword>
<dbReference type="Gene3D" id="3.40.190.170">
    <property type="entry name" value="Bacterial extracellular solute-binding protein, family 7"/>
    <property type="match status" value="1"/>
</dbReference>
<reference evidence="4 5" key="1">
    <citation type="submission" date="2018-08" db="EMBL/GenBank/DDBJ databases">
        <title>Bacillus chawlae sp. nov., Bacillus glennii sp. nov., and Bacillus saganii sp. nov. Isolated from the Vehicle Assembly Building at Kennedy Space Center where the Viking Spacecraft were Assembled.</title>
        <authorList>
            <person name="Seuylemezian A."/>
            <person name="Vaishampayan P."/>
        </authorList>
    </citation>
    <scope>NUCLEOTIDE SEQUENCE [LARGE SCALE GENOMIC DNA]</scope>
    <source>
        <strain evidence="4 5">V47-23a</strain>
    </source>
</reference>
<evidence type="ECO:0000256" key="2">
    <source>
        <dbReference type="ARBA" id="ARBA00022448"/>
    </source>
</evidence>
<comment type="similarity">
    <text evidence="1">Belongs to the bacterial solute-binding protein 7 family.</text>
</comment>
<dbReference type="InterPro" id="IPR004682">
    <property type="entry name" value="TRAP_DctP"/>
</dbReference>
<organism evidence="4 5">
    <name type="scientific">Peribacillus saganii</name>
    <dbReference type="NCBI Taxonomy" id="2303992"/>
    <lineage>
        <taxon>Bacteria</taxon>
        <taxon>Bacillati</taxon>
        <taxon>Bacillota</taxon>
        <taxon>Bacilli</taxon>
        <taxon>Bacillales</taxon>
        <taxon>Bacillaceae</taxon>
        <taxon>Peribacillus</taxon>
    </lineage>
</organism>
<proteinExistence type="inferred from homology"/>
<dbReference type="OrthoDB" id="9776801at2"/>
<dbReference type="NCBIfam" id="NF037995">
    <property type="entry name" value="TRAP_S1"/>
    <property type="match status" value="1"/>
</dbReference>